<reference evidence="4" key="1">
    <citation type="submission" date="2025-08" db="UniProtKB">
        <authorList>
            <consortium name="RefSeq"/>
        </authorList>
    </citation>
    <scope>IDENTIFICATION</scope>
    <source>
        <tissue evidence="4">Whole larvae</tissue>
    </source>
</reference>
<dbReference type="RefSeq" id="XP_052755192.1">
    <property type="nucleotide sequence ID" value="XM_052899232.1"/>
</dbReference>
<evidence type="ECO:0000256" key="2">
    <source>
        <dbReference type="SAM" id="SignalP"/>
    </source>
</evidence>
<keyword evidence="3" id="KW-1185">Reference proteome</keyword>
<keyword evidence="2" id="KW-0732">Signal</keyword>
<sequence>MKLTGLFLMIMAVVALFIGVGQADPKVPVGAIKKGGKAIVRHFFYVGVVGAAGTAHEVYSHIRNRH</sequence>
<feature type="chain" id="PRO_5046568193" evidence="2">
    <location>
        <begin position="24"/>
        <end position="66"/>
    </location>
</feature>
<dbReference type="GeneID" id="113509609"/>
<feature type="signal peptide" evidence="2">
    <location>
        <begin position="1"/>
        <end position="23"/>
    </location>
</feature>
<gene>
    <name evidence="4" type="primary">LOC113509609</name>
</gene>
<feature type="transmembrane region" description="Helical" evidence="1">
    <location>
        <begin position="39"/>
        <end position="59"/>
    </location>
</feature>
<dbReference type="Proteomes" id="UP001652740">
    <property type="component" value="Unplaced"/>
</dbReference>
<dbReference type="Gene3D" id="1.20.5.750">
    <property type="entry name" value="Moricin domain"/>
    <property type="match status" value="1"/>
</dbReference>
<keyword evidence="1" id="KW-0472">Membrane</keyword>
<name>A0ABM3MV06_GALME</name>
<proteinExistence type="predicted"/>
<keyword evidence="1" id="KW-0812">Transmembrane</keyword>
<evidence type="ECO:0000313" key="3">
    <source>
        <dbReference type="Proteomes" id="UP001652740"/>
    </source>
</evidence>
<dbReference type="InterPro" id="IPR009456">
    <property type="entry name" value="Moricin_fam"/>
</dbReference>
<evidence type="ECO:0000313" key="4">
    <source>
        <dbReference type="RefSeq" id="XP_052755192.1"/>
    </source>
</evidence>
<dbReference type="InterPro" id="IPR037043">
    <property type="entry name" value="Moricin_sf"/>
</dbReference>
<evidence type="ECO:0000256" key="1">
    <source>
        <dbReference type="SAM" id="Phobius"/>
    </source>
</evidence>
<keyword evidence="1" id="KW-1133">Transmembrane helix</keyword>
<dbReference type="Pfam" id="PF06451">
    <property type="entry name" value="Moricin"/>
    <property type="match status" value="1"/>
</dbReference>
<accession>A0ABM3MV06</accession>
<protein>
    <submittedName>
        <fullName evidence="4">Uncharacterized protein LOC113509609</fullName>
    </submittedName>
</protein>
<organism evidence="3 4">
    <name type="scientific">Galleria mellonella</name>
    <name type="common">Greater wax moth</name>
    <dbReference type="NCBI Taxonomy" id="7137"/>
    <lineage>
        <taxon>Eukaryota</taxon>
        <taxon>Metazoa</taxon>
        <taxon>Ecdysozoa</taxon>
        <taxon>Arthropoda</taxon>
        <taxon>Hexapoda</taxon>
        <taxon>Insecta</taxon>
        <taxon>Pterygota</taxon>
        <taxon>Neoptera</taxon>
        <taxon>Endopterygota</taxon>
        <taxon>Lepidoptera</taxon>
        <taxon>Glossata</taxon>
        <taxon>Ditrysia</taxon>
        <taxon>Pyraloidea</taxon>
        <taxon>Pyralidae</taxon>
        <taxon>Galleriinae</taxon>
        <taxon>Galleria</taxon>
    </lineage>
</organism>